<accession>A0A1I6WC65</accession>
<evidence type="ECO:0000313" key="5">
    <source>
        <dbReference type="Proteomes" id="UP000182827"/>
    </source>
</evidence>
<keyword evidence="1" id="KW-0812">Transmembrane</keyword>
<dbReference type="EMBL" id="FOZU01000053">
    <property type="protein sequence ID" value="SFT23522.1"/>
    <property type="molecule type" value="Genomic_DNA"/>
</dbReference>
<keyword evidence="1" id="KW-0472">Membrane</keyword>
<dbReference type="Pfam" id="PF02308">
    <property type="entry name" value="MgtC"/>
    <property type="match status" value="1"/>
</dbReference>
<feature type="transmembrane region" description="Helical" evidence="1">
    <location>
        <begin position="157"/>
        <end position="173"/>
    </location>
</feature>
<name>A0A1I6WC65_9GAMM</name>
<feature type="transmembrane region" description="Helical" evidence="1">
    <location>
        <begin position="61"/>
        <end position="94"/>
    </location>
</feature>
<gene>
    <name evidence="4" type="ORF">SAMN05444586_10533</name>
</gene>
<dbReference type="InterPro" id="IPR049177">
    <property type="entry name" value="MgtC_SapB_SrpB_YhiD_N"/>
</dbReference>
<feature type="transmembrane region" description="Helical" evidence="1">
    <location>
        <begin position="277"/>
        <end position="296"/>
    </location>
</feature>
<feature type="transmembrane region" description="Helical" evidence="1">
    <location>
        <begin position="327"/>
        <end position="347"/>
    </location>
</feature>
<evidence type="ECO:0000256" key="1">
    <source>
        <dbReference type="SAM" id="Phobius"/>
    </source>
</evidence>
<proteinExistence type="predicted"/>
<feature type="transmembrane region" description="Helical" evidence="1">
    <location>
        <begin position="353"/>
        <end position="375"/>
    </location>
</feature>
<dbReference type="Proteomes" id="UP000182827">
    <property type="component" value="Unassembled WGS sequence"/>
</dbReference>
<sequence length="433" mass="45932">MIFIAYSGGALVGELLLSLSLSQLLTIMASALGSGILIGLERERHNNAAGEPSFAGLRSFTIAALLGALCFLIHLAVGIVGAAAVTAFCLYSLYKQQKDIGSTTELAFLMTYLIGALCVFNPLFAAGLAVLLTIVLRAKGVMHRFAGQTIRDFELRDGLFLLALILIALPLMPNQPYWDSVLNPYVILKLVILILIVQSLAHVAKRLFSQDKALILSSFASGFVSSTATVASYGMQVRAGKADAKISAGAALLSCVSTLVQLLIVVAGVSLGWLKFLLLPCIAGIVMLTVTALFLLHKMPMSSQQKNVSSETSNMAEDSRMFSIKEAVIIALTLTVIQALVYGLSVLLGDKGLIIGTLLASLFEVHAAMTAVVVQGDIHNSILVYAMVLGLATHSGSKCVNAFMTGGWRYGIYFAPVQIVHVLCVGGLLLLQV</sequence>
<feature type="transmembrane region" description="Helical" evidence="1">
    <location>
        <begin position="106"/>
        <end position="136"/>
    </location>
</feature>
<feature type="transmembrane region" description="Helical" evidence="1">
    <location>
        <begin position="185"/>
        <end position="204"/>
    </location>
</feature>
<evidence type="ECO:0000259" key="3">
    <source>
        <dbReference type="Pfam" id="PF13194"/>
    </source>
</evidence>
<feature type="transmembrane region" description="Helical" evidence="1">
    <location>
        <begin position="410"/>
        <end position="431"/>
    </location>
</feature>
<evidence type="ECO:0000313" key="4">
    <source>
        <dbReference type="EMBL" id="SFT23522.1"/>
    </source>
</evidence>
<keyword evidence="5" id="KW-1185">Reference proteome</keyword>
<dbReference type="Pfam" id="PF13194">
    <property type="entry name" value="DUF4010"/>
    <property type="match status" value="1"/>
</dbReference>
<feature type="transmembrane region" description="Helical" evidence="1">
    <location>
        <begin position="382"/>
        <end position="404"/>
    </location>
</feature>
<dbReference type="AlphaFoldDB" id="A0A1I6WC65"/>
<feature type="domain" description="MgtC/SapB/SrpB/YhiD N-terminal" evidence="2">
    <location>
        <begin position="29"/>
        <end position="144"/>
    </location>
</feature>
<dbReference type="PANTHER" id="PTHR39084">
    <property type="entry name" value="MEMBRANE PROTEIN-RELATED"/>
    <property type="match status" value="1"/>
</dbReference>
<protein>
    <submittedName>
        <fullName evidence="4">Uncharacterized membrane protein, DUF4010 family</fullName>
    </submittedName>
</protein>
<dbReference type="PANTHER" id="PTHR39084:SF1">
    <property type="entry name" value="DUF4010 DOMAIN-CONTAINING PROTEIN"/>
    <property type="match status" value="1"/>
</dbReference>
<reference evidence="5" key="1">
    <citation type="submission" date="2016-10" db="EMBL/GenBank/DDBJ databases">
        <authorList>
            <person name="Varghese N."/>
            <person name="Submissions S."/>
        </authorList>
    </citation>
    <scope>NUCLEOTIDE SEQUENCE [LARGE SCALE GENOMIC DNA]</scope>
    <source>
        <strain evidence="5">ANC 5076</strain>
    </source>
</reference>
<organism evidence="4 5">
    <name type="scientific">Acinetobacter bohemicus</name>
    <dbReference type="NCBI Taxonomy" id="1435036"/>
    <lineage>
        <taxon>Bacteria</taxon>
        <taxon>Pseudomonadati</taxon>
        <taxon>Pseudomonadota</taxon>
        <taxon>Gammaproteobacteria</taxon>
        <taxon>Moraxellales</taxon>
        <taxon>Moraxellaceae</taxon>
        <taxon>Acinetobacter</taxon>
    </lineage>
</organism>
<feature type="domain" description="DUF4010" evidence="3">
    <location>
        <begin position="192"/>
        <end position="406"/>
    </location>
</feature>
<feature type="transmembrane region" description="Helical" evidence="1">
    <location>
        <begin position="20"/>
        <end position="40"/>
    </location>
</feature>
<feature type="transmembrane region" description="Helical" evidence="1">
    <location>
        <begin position="248"/>
        <end position="271"/>
    </location>
</feature>
<keyword evidence="1" id="KW-1133">Transmembrane helix</keyword>
<evidence type="ECO:0000259" key="2">
    <source>
        <dbReference type="Pfam" id="PF02308"/>
    </source>
</evidence>
<dbReference type="InterPro" id="IPR025105">
    <property type="entry name" value="DUF4010"/>
</dbReference>